<feature type="compositionally biased region" description="Basic and acidic residues" evidence="5">
    <location>
        <begin position="591"/>
        <end position="602"/>
    </location>
</feature>
<dbReference type="RefSeq" id="WP_106205207.1">
    <property type="nucleotide sequence ID" value="NZ_PVTD01000004.1"/>
</dbReference>
<dbReference type="OrthoDB" id="5525824at2"/>
<dbReference type="PROSITE" id="PS51257">
    <property type="entry name" value="PROKAR_LIPOPROTEIN"/>
    <property type="match status" value="1"/>
</dbReference>
<evidence type="ECO:0000259" key="6">
    <source>
        <dbReference type="PROSITE" id="PS51123"/>
    </source>
</evidence>
<comment type="subcellular location">
    <subcellularLocation>
        <location evidence="1">Cell outer membrane</location>
    </subcellularLocation>
</comment>
<feature type="compositionally biased region" description="Basic and acidic residues" evidence="5">
    <location>
        <begin position="671"/>
        <end position="680"/>
    </location>
</feature>
<feature type="compositionally biased region" description="Basic and acidic residues" evidence="5">
    <location>
        <begin position="609"/>
        <end position="618"/>
    </location>
</feature>
<feature type="compositionally biased region" description="Acidic residues" evidence="5">
    <location>
        <begin position="643"/>
        <end position="662"/>
    </location>
</feature>
<dbReference type="CDD" id="cd07185">
    <property type="entry name" value="OmpA_C-like"/>
    <property type="match status" value="1"/>
</dbReference>
<evidence type="ECO:0000256" key="4">
    <source>
        <dbReference type="PROSITE-ProRule" id="PRU00473"/>
    </source>
</evidence>
<feature type="domain" description="OmpA-like" evidence="6">
    <location>
        <begin position="489"/>
        <end position="608"/>
    </location>
</feature>
<dbReference type="Gene3D" id="3.30.1330.60">
    <property type="entry name" value="OmpA-like domain"/>
    <property type="match status" value="1"/>
</dbReference>
<dbReference type="PRINTS" id="PR01021">
    <property type="entry name" value="OMPADOMAIN"/>
</dbReference>
<evidence type="ECO:0000313" key="7">
    <source>
        <dbReference type="EMBL" id="PRY23827.1"/>
    </source>
</evidence>
<dbReference type="EMBL" id="PVTD01000004">
    <property type="protein sequence ID" value="PRY23827.1"/>
    <property type="molecule type" value="Genomic_DNA"/>
</dbReference>
<dbReference type="InterPro" id="IPR050330">
    <property type="entry name" value="Bact_OuterMem_StrucFunc"/>
</dbReference>
<evidence type="ECO:0000313" key="8">
    <source>
        <dbReference type="Proteomes" id="UP000239480"/>
    </source>
</evidence>
<keyword evidence="3" id="KW-0998">Cell outer membrane</keyword>
<dbReference type="SUPFAM" id="SSF103088">
    <property type="entry name" value="OmpA-like"/>
    <property type="match status" value="1"/>
</dbReference>
<dbReference type="InterPro" id="IPR006665">
    <property type="entry name" value="OmpA-like"/>
</dbReference>
<dbReference type="PANTHER" id="PTHR30329">
    <property type="entry name" value="STATOR ELEMENT OF FLAGELLAR MOTOR COMPLEX"/>
    <property type="match status" value="1"/>
</dbReference>
<comment type="caution">
    <text evidence="7">The sequence shown here is derived from an EMBL/GenBank/DDBJ whole genome shotgun (WGS) entry which is preliminary data.</text>
</comment>
<keyword evidence="2 4" id="KW-0472">Membrane</keyword>
<dbReference type="PANTHER" id="PTHR30329:SF21">
    <property type="entry name" value="LIPOPROTEIN YIAD-RELATED"/>
    <property type="match status" value="1"/>
</dbReference>
<dbReference type="Proteomes" id="UP000239480">
    <property type="component" value="Unassembled WGS sequence"/>
</dbReference>
<dbReference type="Pfam" id="PF00691">
    <property type="entry name" value="OmpA"/>
    <property type="match status" value="1"/>
</dbReference>
<evidence type="ECO:0000256" key="1">
    <source>
        <dbReference type="ARBA" id="ARBA00004442"/>
    </source>
</evidence>
<dbReference type="InterPro" id="IPR036737">
    <property type="entry name" value="OmpA-like_sf"/>
</dbReference>
<evidence type="ECO:0000256" key="2">
    <source>
        <dbReference type="ARBA" id="ARBA00023136"/>
    </source>
</evidence>
<feature type="region of interest" description="Disordered" evidence="5">
    <location>
        <begin position="584"/>
        <end position="680"/>
    </location>
</feature>
<dbReference type="PROSITE" id="PS51123">
    <property type="entry name" value="OMPA_2"/>
    <property type="match status" value="1"/>
</dbReference>
<organism evidence="7 8">
    <name type="scientific">Aliiruegeria haliotis</name>
    <dbReference type="NCBI Taxonomy" id="1280846"/>
    <lineage>
        <taxon>Bacteria</taxon>
        <taxon>Pseudomonadati</taxon>
        <taxon>Pseudomonadota</taxon>
        <taxon>Alphaproteobacteria</taxon>
        <taxon>Rhodobacterales</taxon>
        <taxon>Roseobacteraceae</taxon>
        <taxon>Aliiruegeria</taxon>
    </lineage>
</organism>
<keyword evidence="8" id="KW-1185">Reference proteome</keyword>
<name>A0A2T0RRT2_9RHOB</name>
<reference evidence="7 8" key="1">
    <citation type="submission" date="2018-03" db="EMBL/GenBank/DDBJ databases">
        <title>Genomic Encyclopedia of Archaeal and Bacterial Type Strains, Phase II (KMG-II): from individual species to whole genera.</title>
        <authorList>
            <person name="Goeker M."/>
        </authorList>
    </citation>
    <scope>NUCLEOTIDE SEQUENCE [LARGE SCALE GENOMIC DNA]</scope>
    <source>
        <strain evidence="7 8">DSM 29328</strain>
    </source>
</reference>
<dbReference type="InterPro" id="IPR006664">
    <property type="entry name" value="OMP_bac"/>
</dbReference>
<evidence type="ECO:0000256" key="3">
    <source>
        <dbReference type="ARBA" id="ARBA00023237"/>
    </source>
</evidence>
<accession>A0A2T0RRT2</accession>
<protein>
    <submittedName>
        <fullName evidence="7">OOP family OmpA-OmpF porin</fullName>
    </submittedName>
</protein>
<dbReference type="GO" id="GO:0009279">
    <property type="term" value="C:cell outer membrane"/>
    <property type="evidence" value="ECO:0007669"/>
    <property type="project" value="UniProtKB-SubCell"/>
</dbReference>
<gene>
    <name evidence="7" type="ORF">CLV78_104320</name>
</gene>
<dbReference type="AlphaFoldDB" id="A0A2T0RRT2"/>
<evidence type="ECO:0000256" key="5">
    <source>
        <dbReference type="SAM" id="MobiDB-lite"/>
    </source>
</evidence>
<proteinExistence type="predicted"/>
<dbReference type="Gene3D" id="3.40.1520.20">
    <property type="match status" value="2"/>
</dbReference>
<sequence>MRLGPKIISATSLILAALGCWYVATLAADIIEERSGQAVAVALIEAEHDWADVHTDGLQVHIGGIAPTEARRFNALHVAGKMVDATRIVDGTTIEPSKPLAPPRYSIEILRNDEGITLIGLVPESLNRPEMVAEINALAQGAEVIDLLESASYPEPRGWTTAVDFGIEAVGRLPRSKVSISAGAVHVTAISNSEAEKQQLESALARRVPKSIALSFSISAPRPVITPFTLRFLVDSTGARFDACSVDNTREREKIVEAAVEAGLEGEVDCTLGLGVPTPDWADAVVLGIAAVAETGGSVTFSDADVTLVATEETPQAVFDRVVGELESNLPDVFSLSSVLPEKPEVAGEDDADGPAVFTATRSPEGQVQLRGRINNDVVRETVTSFAKARFGHEDVYMAARIDEDLPPEWPVRVLAALQSLAELSKGAAVVQEDVIEIHGTTGDKDARAEIARILSEKLGEAQNYSIDVTYDEALDPVAALPTPDECVDQINEILAASKITFAPGSTDIEASAIGTVNQIADVLKQCKDVDMSIEIAGHTDSQGREEMNLDLSQKRSDAVLEALVARRVLTSKIAAMGYGESTPIADNETEEGREANRRIEFRLITPETEARAEDARAADAAAETAEDAGTSGEQATVPDADTTTEDTAEATDESADAEADLDATSGAADDTEHSTEDNQ</sequence>